<dbReference type="InterPro" id="IPR050832">
    <property type="entry name" value="Bact_Acetyltransf"/>
</dbReference>
<gene>
    <name evidence="4" type="ORF">SAMN05216302_10369</name>
</gene>
<dbReference type="GO" id="GO:0005840">
    <property type="term" value="C:ribosome"/>
    <property type="evidence" value="ECO:0007669"/>
    <property type="project" value="UniProtKB-KW"/>
</dbReference>
<keyword evidence="1" id="KW-0808">Transferase</keyword>
<evidence type="ECO:0000313" key="5">
    <source>
        <dbReference type="Proteomes" id="UP000199533"/>
    </source>
</evidence>
<dbReference type="SUPFAM" id="SSF55729">
    <property type="entry name" value="Acyl-CoA N-acyltransferases (Nat)"/>
    <property type="match status" value="1"/>
</dbReference>
<protein>
    <submittedName>
        <fullName evidence="4">Ribosomal protein S18 acetylase RimI</fullName>
    </submittedName>
</protein>
<dbReference type="RefSeq" id="WP_090702340.1">
    <property type="nucleotide sequence ID" value="NZ_FOSP01000036.1"/>
</dbReference>
<reference evidence="5" key="1">
    <citation type="submission" date="2016-10" db="EMBL/GenBank/DDBJ databases">
        <authorList>
            <person name="Varghese N."/>
            <person name="Submissions S."/>
        </authorList>
    </citation>
    <scope>NUCLEOTIDE SEQUENCE [LARGE SCALE GENOMIC DNA]</scope>
    <source>
        <strain evidence="5">Nm69</strain>
    </source>
</reference>
<sequence length="184" mass="21398">MVTIRQNAFDFSRFTLKNATPDHCDDICKLVNMTYRGKAGWTRETDIISGNRTHIGEITAAMSRPDAQFLVVYRERLLAACIYLAKEQQHAYIGFFSVHPNFQGRGIGKHVLQQAEIIAKQQLQARKIVMFVVSQRHELIAFYQRRGYQRTDRIEEYPLHRGIGTPRVHGLTIEYLEKYIEKLV</sequence>
<feature type="domain" description="N-acetyltransferase" evidence="3">
    <location>
        <begin position="14"/>
        <end position="174"/>
    </location>
</feature>
<proteinExistence type="predicted"/>
<dbReference type="Gene3D" id="3.40.630.30">
    <property type="match status" value="1"/>
</dbReference>
<dbReference type="Pfam" id="PF00583">
    <property type="entry name" value="Acetyltransf_1"/>
    <property type="match status" value="1"/>
</dbReference>
<keyword evidence="4" id="KW-0689">Ribosomal protein</keyword>
<dbReference type="STRING" id="52441.SAMN05216302_10369"/>
<keyword evidence="4" id="KW-0687">Ribonucleoprotein</keyword>
<dbReference type="OrthoDB" id="119501at2"/>
<dbReference type="Proteomes" id="UP000199533">
    <property type="component" value="Unassembled WGS sequence"/>
</dbReference>
<dbReference type="InterPro" id="IPR016181">
    <property type="entry name" value="Acyl_CoA_acyltransferase"/>
</dbReference>
<evidence type="ECO:0000256" key="1">
    <source>
        <dbReference type="ARBA" id="ARBA00022679"/>
    </source>
</evidence>
<dbReference type="PANTHER" id="PTHR43877:SF2">
    <property type="entry name" value="AMINOALKYLPHOSPHONATE N-ACETYLTRANSFERASE-RELATED"/>
    <property type="match status" value="1"/>
</dbReference>
<dbReference type="GO" id="GO:0016747">
    <property type="term" value="F:acyltransferase activity, transferring groups other than amino-acyl groups"/>
    <property type="evidence" value="ECO:0007669"/>
    <property type="project" value="InterPro"/>
</dbReference>
<organism evidence="4 5">
    <name type="scientific">Nitrosomonas aestuarii</name>
    <dbReference type="NCBI Taxonomy" id="52441"/>
    <lineage>
        <taxon>Bacteria</taxon>
        <taxon>Pseudomonadati</taxon>
        <taxon>Pseudomonadota</taxon>
        <taxon>Betaproteobacteria</taxon>
        <taxon>Nitrosomonadales</taxon>
        <taxon>Nitrosomonadaceae</taxon>
        <taxon>Nitrosomonas</taxon>
    </lineage>
</organism>
<dbReference type="PANTHER" id="PTHR43877">
    <property type="entry name" value="AMINOALKYLPHOSPHONATE N-ACETYLTRANSFERASE-RELATED-RELATED"/>
    <property type="match status" value="1"/>
</dbReference>
<dbReference type="AlphaFoldDB" id="A0A1I4FCL7"/>
<evidence type="ECO:0000259" key="3">
    <source>
        <dbReference type="PROSITE" id="PS51186"/>
    </source>
</evidence>
<accession>A0A1I4FCL7</accession>
<keyword evidence="5" id="KW-1185">Reference proteome</keyword>
<evidence type="ECO:0000256" key="2">
    <source>
        <dbReference type="ARBA" id="ARBA00023315"/>
    </source>
</evidence>
<evidence type="ECO:0000313" key="4">
    <source>
        <dbReference type="EMBL" id="SFL15644.1"/>
    </source>
</evidence>
<dbReference type="EMBL" id="FOSP01000036">
    <property type="protein sequence ID" value="SFL15644.1"/>
    <property type="molecule type" value="Genomic_DNA"/>
</dbReference>
<keyword evidence="2" id="KW-0012">Acyltransferase</keyword>
<dbReference type="CDD" id="cd04301">
    <property type="entry name" value="NAT_SF"/>
    <property type="match status" value="1"/>
</dbReference>
<name>A0A1I4FCL7_9PROT</name>
<dbReference type="InterPro" id="IPR000182">
    <property type="entry name" value="GNAT_dom"/>
</dbReference>
<dbReference type="PROSITE" id="PS51186">
    <property type="entry name" value="GNAT"/>
    <property type="match status" value="1"/>
</dbReference>